<evidence type="ECO:0000313" key="1">
    <source>
        <dbReference type="EMBL" id="BCJ45045.1"/>
    </source>
</evidence>
<dbReference type="Proteomes" id="UP000676967">
    <property type="component" value="Chromosome"/>
</dbReference>
<organism evidence="1 2">
    <name type="scientific">Actinoplanes ianthinogenes</name>
    <dbReference type="NCBI Taxonomy" id="122358"/>
    <lineage>
        <taxon>Bacteria</taxon>
        <taxon>Bacillati</taxon>
        <taxon>Actinomycetota</taxon>
        <taxon>Actinomycetes</taxon>
        <taxon>Micromonosporales</taxon>
        <taxon>Micromonosporaceae</taxon>
        <taxon>Actinoplanes</taxon>
    </lineage>
</organism>
<evidence type="ECO:0000313" key="2">
    <source>
        <dbReference type="Proteomes" id="UP000676967"/>
    </source>
</evidence>
<sequence>MSGMTLHDLLEFDAGPWHSVADAWQRLARGIDTASDQLIAGTRDLGAVWPDGKGSAAALQKAAMLRAEVENTYPPAKALADAFDQHAYAMKGLRSQAEGIVASAQQAGYTVDTAAVTITAPASAYMGGNLDQTGRETGALLNDLRTVVEYARAQDDSTAEIINGNVPSPRTGFGASPPGAIARATELANKLKNPAYQPTAAELDELRNLIKLYGRDEAFAHDVLTVLGPQGLLQLNGTLATYQPDNPGNDPDGLLFSNNTADMVRDLQYGLGVMLATATTQTGTHGGFRGETYTPGDHELPSQWITDLMAAGRSEMTVISPYGPPQDVHVNGYQLLAPLLHSGTYDAGFLSTVGGDMVDFEMSQGKNSALWTGERGEYLRLDWTRGHTDNTVPAGYDPMNGLMDALSRNGDATRDLLTGTTTFTSDGPADGRLPRLDYLLTDRNWSATADVPGGGGWLSEVTQHSDDYRNTALDKFGIALEHATTEQPGPQARHIVESIIYEGNVDEQAMGYPNGTIPGHGQTGTPEIINPQLRQPIAAITSAYIFDVNLNIADSHAAIPGQTIDVDRNHLVKLLADLGRDQGAHDTIAKAEAAYAAGSYDNILSGQQNPHDDINGNLRAMENVSHNYGSVMGALDHGAHDVHHTTSAQQDEATNKIIEDRYKVVGLVVDEVMGKVTGKMPVPVVGDLAKDYVNDLVTQAEEHATVDNSGKATYEVGAALGASRTTAVDLTELSLYNSGKLDNLPDNFTENGSLKPVSRWNEADYQAWQQYKAGHGMSTVGNAATHAGDSYQNGYEWAGDIFE</sequence>
<accession>A0ABN6CHK4</accession>
<name>A0ABN6CHK4_9ACTN</name>
<dbReference type="EMBL" id="AP023356">
    <property type="protein sequence ID" value="BCJ45045.1"/>
    <property type="molecule type" value="Genomic_DNA"/>
</dbReference>
<proteinExistence type="predicted"/>
<keyword evidence="2" id="KW-1185">Reference proteome</keyword>
<reference evidence="1 2" key="1">
    <citation type="submission" date="2020-08" db="EMBL/GenBank/DDBJ databases">
        <title>Whole genome shotgun sequence of Actinoplanes ianthinogenes NBRC 13996.</title>
        <authorList>
            <person name="Komaki H."/>
            <person name="Tamura T."/>
        </authorList>
    </citation>
    <scope>NUCLEOTIDE SEQUENCE [LARGE SCALE GENOMIC DNA]</scope>
    <source>
        <strain evidence="1 2">NBRC 13996</strain>
    </source>
</reference>
<protein>
    <submittedName>
        <fullName evidence="1">Uncharacterized protein</fullName>
    </submittedName>
</protein>
<gene>
    <name evidence="1" type="ORF">Aiant_57020</name>
</gene>